<accession>A0A0G0WG62</accession>
<keyword evidence="2" id="KW-0012">Acyltransferase</keyword>
<dbReference type="GO" id="GO:0016747">
    <property type="term" value="F:acyltransferase activity, transferring groups other than amino-acyl groups"/>
    <property type="evidence" value="ECO:0007669"/>
    <property type="project" value="InterPro"/>
</dbReference>
<dbReference type="Gene3D" id="3.40.630.30">
    <property type="match status" value="1"/>
</dbReference>
<dbReference type="InterPro" id="IPR016181">
    <property type="entry name" value="Acyl_CoA_acyltransferase"/>
</dbReference>
<feature type="domain" description="N-acetyltransferase" evidence="3">
    <location>
        <begin position="15"/>
        <end position="163"/>
    </location>
</feature>
<organism evidence="4 5">
    <name type="scientific">Candidatus Daviesbacteria bacterium GW2011_GWA2_40_9</name>
    <dbReference type="NCBI Taxonomy" id="1618424"/>
    <lineage>
        <taxon>Bacteria</taxon>
        <taxon>Candidatus Daviesiibacteriota</taxon>
    </lineage>
</organism>
<evidence type="ECO:0000313" key="5">
    <source>
        <dbReference type="Proteomes" id="UP000034601"/>
    </source>
</evidence>
<evidence type="ECO:0000313" key="4">
    <source>
        <dbReference type="EMBL" id="KKR83270.1"/>
    </source>
</evidence>
<protein>
    <recommendedName>
        <fullName evidence="3">N-acetyltransferase domain-containing protein</fullName>
    </recommendedName>
</protein>
<dbReference type="SUPFAM" id="SSF55729">
    <property type="entry name" value="Acyl-CoA N-acyltransferases (Nat)"/>
    <property type="match status" value="1"/>
</dbReference>
<dbReference type="EMBL" id="LCAB01000007">
    <property type="protein sequence ID" value="KKR83270.1"/>
    <property type="molecule type" value="Genomic_DNA"/>
</dbReference>
<sequence length="163" mass="18918">MMNCKIEFYQQQYAVEVYKFFEDFQDYLVNLDPLKRLKRIPGFGEKVLEKTVKEVAQKQGVFYVALVGDKVVGFVVGVLEGQSDEGLLNAHPGIMGRVTELYVDDSFRGQGIGTKLMSKVEQYLKRKDCDYIWVEVFLPNVKTHDLYKKLGYQDRDIDMIKKL</sequence>
<evidence type="ECO:0000259" key="3">
    <source>
        <dbReference type="PROSITE" id="PS51186"/>
    </source>
</evidence>
<comment type="caution">
    <text evidence="4">The sequence shown here is derived from an EMBL/GenBank/DDBJ whole genome shotgun (WGS) entry which is preliminary data.</text>
</comment>
<dbReference type="PANTHER" id="PTHR43420">
    <property type="entry name" value="ACETYLTRANSFERASE"/>
    <property type="match status" value="1"/>
</dbReference>
<evidence type="ECO:0000256" key="2">
    <source>
        <dbReference type="ARBA" id="ARBA00023315"/>
    </source>
</evidence>
<proteinExistence type="predicted"/>
<dbReference type="AlphaFoldDB" id="A0A0G0WG62"/>
<reference evidence="4 5" key="1">
    <citation type="journal article" date="2015" name="Nature">
        <title>rRNA introns, odd ribosomes, and small enigmatic genomes across a large radiation of phyla.</title>
        <authorList>
            <person name="Brown C.T."/>
            <person name="Hug L.A."/>
            <person name="Thomas B.C."/>
            <person name="Sharon I."/>
            <person name="Castelle C.J."/>
            <person name="Singh A."/>
            <person name="Wilkins M.J."/>
            <person name="Williams K.H."/>
            <person name="Banfield J.F."/>
        </authorList>
    </citation>
    <scope>NUCLEOTIDE SEQUENCE [LARGE SCALE GENOMIC DNA]</scope>
</reference>
<dbReference type="InterPro" id="IPR000182">
    <property type="entry name" value="GNAT_dom"/>
</dbReference>
<dbReference type="InterPro" id="IPR050680">
    <property type="entry name" value="YpeA/RimI_acetyltransf"/>
</dbReference>
<dbReference type="Pfam" id="PF00583">
    <property type="entry name" value="Acetyltransf_1"/>
    <property type="match status" value="1"/>
</dbReference>
<dbReference type="Proteomes" id="UP000034601">
    <property type="component" value="Unassembled WGS sequence"/>
</dbReference>
<dbReference type="PROSITE" id="PS51186">
    <property type="entry name" value="GNAT"/>
    <property type="match status" value="1"/>
</dbReference>
<gene>
    <name evidence="4" type="ORF">UU29_C0007G0140</name>
</gene>
<evidence type="ECO:0000256" key="1">
    <source>
        <dbReference type="ARBA" id="ARBA00022679"/>
    </source>
</evidence>
<keyword evidence="1" id="KW-0808">Transferase</keyword>
<name>A0A0G0WG62_9BACT</name>
<dbReference type="CDD" id="cd04301">
    <property type="entry name" value="NAT_SF"/>
    <property type="match status" value="1"/>
</dbReference>